<dbReference type="SUPFAM" id="SSF53474">
    <property type="entry name" value="alpha/beta-Hydrolases"/>
    <property type="match status" value="1"/>
</dbReference>
<keyword evidence="4" id="KW-1185">Reference proteome</keyword>
<keyword evidence="1" id="KW-1133">Transmembrane helix</keyword>
<dbReference type="InterPro" id="IPR029058">
    <property type="entry name" value="AB_hydrolase_fold"/>
</dbReference>
<feature type="domain" description="AB hydrolase-1" evidence="2">
    <location>
        <begin position="76"/>
        <end position="325"/>
    </location>
</feature>
<dbReference type="Pfam" id="PF12697">
    <property type="entry name" value="Abhydrolase_6"/>
    <property type="match status" value="1"/>
</dbReference>
<dbReference type="Gene3D" id="3.40.50.1820">
    <property type="entry name" value="alpha/beta hydrolase"/>
    <property type="match status" value="1"/>
</dbReference>
<name>A0ABX0F5W0_9BACL</name>
<protein>
    <submittedName>
        <fullName evidence="3">Alpha/beta hydrolase</fullName>
    </submittedName>
</protein>
<dbReference type="Proteomes" id="UP000800303">
    <property type="component" value="Unassembled WGS sequence"/>
</dbReference>
<gene>
    <name evidence="3" type="ORF">GYN08_13480</name>
</gene>
<dbReference type="GO" id="GO:0016787">
    <property type="term" value="F:hydrolase activity"/>
    <property type="evidence" value="ECO:0007669"/>
    <property type="project" value="UniProtKB-KW"/>
</dbReference>
<dbReference type="PANTHER" id="PTHR43798:SF33">
    <property type="entry name" value="HYDROLASE, PUTATIVE (AFU_ORTHOLOGUE AFUA_2G14860)-RELATED"/>
    <property type="match status" value="1"/>
</dbReference>
<keyword evidence="1" id="KW-0812">Transmembrane</keyword>
<feature type="transmembrane region" description="Helical" evidence="1">
    <location>
        <begin position="12"/>
        <end position="36"/>
    </location>
</feature>
<reference evidence="3 4" key="1">
    <citation type="submission" date="2020-01" db="EMBL/GenBank/DDBJ databases">
        <title>Polyphasic characterisation and genomic insights into a novel alkali tolerant bacterium VR-M41.</title>
        <authorList>
            <person name="Vemuluri V.R."/>
        </authorList>
    </citation>
    <scope>NUCLEOTIDE SEQUENCE [LARGE SCALE GENOMIC DNA]</scope>
    <source>
        <strain evidence="3 4">VR-M41</strain>
    </source>
</reference>
<evidence type="ECO:0000259" key="2">
    <source>
        <dbReference type="Pfam" id="PF12697"/>
    </source>
</evidence>
<evidence type="ECO:0000313" key="4">
    <source>
        <dbReference type="Proteomes" id="UP000800303"/>
    </source>
</evidence>
<proteinExistence type="predicted"/>
<dbReference type="InterPro" id="IPR050266">
    <property type="entry name" value="AB_hydrolase_sf"/>
</dbReference>
<keyword evidence="3" id="KW-0378">Hydrolase</keyword>
<dbReference type="EMBL" id="JAAFGS010000004">
    <property type="protein sequence ID" value="NGZ76336.1"/>
    <property type="molecule type" value="Genomic_DNA"/>
</dbReference>
<organism evidence="3 4">
    <name type="scientific">Saccharibacillus alkalitolerans</name>
    <dbReference type="NCBI Taxonomy" id="2705290"/>
    <lineage>
        <taxon>Bacteria</taxon>
        <taxon>Bacillati</taxon>
        <taxon>Bacillota</taxon>
        <taxon>Bacilli</taxon>
        <taxon>Bacillales</taxon>
        <taxon>Paenibacillaceae</taxon>
        <taxon>Saccharibacillus</taxon>
    </lineage>
</organism>
<dbReference type="InterPro" id="IPR000073">
    <property type="entry name" value="AB_hydrolase_1"/>
</dbReference>
<evidence type="ECO:0000256" key="1">
    <source>
        <dbReference type="SAM" id="Phobius"/>
    </source>
</evidence>
<accession>A0ABX0F5W0</accession>
<sequence>MKKRNRTLPHRLVTFFIRTLLILLALLLAGFVYQWFGERSDREAYIAPGQRVEVNGHKMHVYHEEKPGKAADEATVVLIAGWGTPNPYANFSPIYDKLRGRVSFAVVERFGYGYSEVTDDKREIDAMTEELHEALEKAGVRPPYVLAPHSLGVLEAIRFSKFHPDEVKGLVMIDTGSPEFYETFPSQALQSRLQRIAIKSGIVRALYHVPGFAERVAAGRNGLKLLTPEMKKQDRLATLLVANNKNVTDEMREMHANARKVVQDKEKLNIPMTVLVADHLGRTSEERMDAQRQFAETWSNDSQVVLVRGSGHSMQAYQPQAIADALIERVEKTR</sequence>
<dbReference type="PANTHER" id="PTHR43798">
    <property type="entry name" value="MONOACYLGLYCEROL LIPASE"/>
    <property type="match status" value="1"/>
</dbReference>
<evidence type="ECO:0000313" key="3">
    <source>
        <dbReference type="EMBL" id="NGZ76336.1"/>
    </source>
</evidence>
<keyword evidence="1" id="KW-0472">Membrane</keyword>
<comment type="caution">
    <text evidence="3">The sequence shown here is derived from an EMBL/GenBank/DDBJ whole genome shotgun (WGS) entry which is preliminary data.</text>
</comment>